<reference evidence="1 2" key="1">
    <citation type="submission" date="2014-12" db="EMBL/GenBank/DDBJ databases">
        <title>Whole genome sequencing of Sphingobium xenophagum OW59.</title>
        <authorList>
            <person name="Ohta Y."/>
            <person name="Nishi S."/>
            <person name="Hatada Y."/>
        </authorList>
    </citation>
    <scope>NUCLEOTIDE SEQUENCE [LARGE SCALE GENOMIC DNA]</scope>
    <source>
        <strain evidence="1 2">OW59</strain>
    </source>
</reference>
<dbReference type="PANTHER" id="PTHR42820">
    <property type="entry name" value="SHORT-CHAIN DEHYDROGENASE REDUCTASE"/>
    <property type="match status" value="1"/>
</dbReference>
<dbReference type="EMBL" id="BBQY01000090">
    <property type="protein sequence ID" value="GBH33201.1"/>
    <property type="molecule type" value="Genomic_DNA"/>
</dbReference>
<comment type="caution">
    <text evidence="1">The sequence shown here is derived from an EMBL/GenBank/DDBJ whole genome shotgun (WGS) entry which is preliminary data.</text>
</comment>
<proteinExistence type="predicted"/>
<name>A0A401J995_SPHXE</name>
<protein>
    <submittedName>
        <fullName evidence="1">3alpha(Or 20beta)-hydroxysteroid dehydrogenase</fullName>
    </submittedName>
</protein>
<dbReference type="SUPFAM" id="SSF51735">
    <property type="entry name" value="NAD(P)-binding Rossmann-fold domains"/>
    <property type="match status" value="1"/>
</dbReference>
<dbReference type="Gene3D" id="3.40.50.720">
    <property type="entry name" value="NAD(P)-binding Rossmann-like Domain"/>
    <property type="match status" value="1"/>
</dbReference>
<organism evidence="1 2">
    <name type="scientific">Sphingobium xenophagum</name>
    <dbReference type="NCBI Taxonomy" id="121428"/>
    <lineage>
        <taxon>Bacteria</taxon>
        <taxon>Pseudomonadati</taxon>
        <taxon>Pseudomonadota</taxon>
        <taxon>Alphaproteobacteria</taxon>
        <taxon>Sphingomonadales</taxon>
        <taxon>Sphingomonadaceae</taxon>
        <taxon>Sphingobium</taxon>
    </lineage>
</organism>
<gene>
    <name evidence="1" type="ORF">MBESOW_P4327</name>
</gene>
<dbReference type="PANTHER" id="PTHR42820:SF1">
    <property type="entry name" value="SHORT-CHAIN DEHYDROGENASE_REDUCTASE FAMILY PROTEIN"/>
    <property type="match status" value="1"/>
</dbReference>
<dbReference type="RefSeq" id="WP_130754979.1">
    <property type="nucleotide sequence ID" value="NZ_BBQY01000090.1"/>
</dbReference>
<keyword evidence="2" id="KW-1185">Reference proteome</keyword>
<dbReference type="InterPro" id="IPR036291">
    <property type="entry name" value="NAD(P)-bd_dom_sf"/>
</dbReference>
<evidence type="ECO:0000313" key="2">
    <source>
        <dbReference type="Proteomes" id="UP000290975"/>
    </source>
</evidence>
<sequence length="97" mass="9959">MTGRLSGKVAVITGGSSGIGAATVRLFLDEGAKVVIGDLNCEGHDASISTGAARFIRTDVNDEGDVAAMVALAEEEFGGLCCKDWRQSEVGCRSAPI</sequence>
<dbReference type="AlphaFoldDB" id="A0A401J995"/>
<dbReference type="InterPro" id="IPR002347">
    <property type="entry name" value="SDR_fam"/>
</dbReference>
<dbReference type="Proteomes" id="UP000290975">
    <property type="component" value="Unassembled WGS sequence"/>
</dbReference>
<dbReference type="Pfam" id="PF00106">
    <property type="entry name" value="adh_short"/>
    <property type="match status" value="1"/>
</dbReference>
<accession>A0A401J995</accession>
<feature type="non-terminal residue" evidence="1">
    <location>
        <position position="97"/>
    </location>
</feature>
<evidence type="ECO:0000313" key="1">
    <source>
        <dbReference type="EMBL" id="GBH33201.1"/>
    </source>
</evidence>